<dbReference type="InterPro" id="IPR020846">
    <property type="entry name" value="MFS_dom"/>
</dbReference>
<dbReference type="InterPro" id="IPR052187">
    <property type="entry name" value="MFSD1"/>
</dbReference>
<dbReference type="PANTHER" id="PTHR23512">
    <property type="entry name" value="MAJOR FACILITATOR SUPERFAMILY DOMAIN-CONTAINING PROTEIN 1"/>
    <property type="match status" value="1"/>
</dbReference>
<comment type="catalytic activity">
    <reaction evidence="3">
        <text>L-histidyl-glycine(out) = L-histidyl-glycine(in)</text>
        <dbReference type="Rhea" id="RHEA:79395"/>
        <dbReference type="ChEBI" id="CHEBI:229957"/>
    </reaction>
</comment>
<feature type="transmembrane region" description="Helical" evidence="20">
    <location>
        <begin position="579"/>
        <end position="602"/>
    </location>
</feature>
<gene>
    <name evidence="22" type="ORF">HYPSUDRAFT_154111</name>
</gene>
<dbReference type="SUPFAM" id="SSF103473">
    <property type="entry name" value="MFS general substrate transporter"/>
    <property type="match status" value="1"/>
</dbReference>
<comment type="catalytic activity">
    <reaction evidence="6">
        <text>L-lysyl-L-alpha-amino acid(out) = L-lysyl-L-alpha-amino acid(in)</text>
        <dbReference type="Rhea" id="RHEA:79387"/>
        <dbReference type="ChEBI" id="CHEBI:229965"/>
    </reaction>
</comment>
<evidence type="ECO:0000256" key="15">
    <source>
        <dbReference type="ARBA" id="ARBA00044985"/>
    </source>
</evidence>
<evidence type="ECO:0000256" key="8">
    <source>
        <dbReference type="ARBA" id="ARBA00044898"/>
    </source>
</evidence>
<dbReference type="Gene3D" id="1.20.1250.20">
    <property type="entry name" value="MFS general substrate transporter like domains"/>
    <property type="match status" value="1"/>
</dbReference>
<comment type="catalytic activity">
    <reaction evidence="12">
        <text>L-histidyl-L-alpha-amino acid(out) = L-histidyl-L-alpha-amino acid(in)</text>
        <dbReference type="Rhea" id="RHEA:79379"/>
        <dbReference type="ChEBI" id="CHEBI:229964"/>
    </reaction>
</comment>
<comment type="catalytic activity">
    <reaction evidence="9">
        <text>L-arginyl-L-alpha-amino acid(out) = L-arginyl-L-alpha-amino acid(in)</text>
        <dbReference type="Rhea" id="RHEA:79371"/>
        <dbReference type="ChEBI" id="CHEBI:84315"/>
    </reaction>
</comment>
<dbReference type="PROSITE" id="PS50850">
    <property type="entry name" value="MFS"/>
    <property type="match status" value="1"/>
</dbReference>
<evidence type="ECO:0000256" key="2">
    <source>
        <dbReference type="ARBA" id="ARBA00044876"/>
    </source>
</evidence>
<dbReference type="Proteomes" id="UP000054270">
    <property type="component" value="Unassembled WGS sequence"/>
</dbReference>
<feature type="transmembrane region" description="Helical" evidence="20">
    <location>
        <begin position="311"/>
        <end position="332"/>
    </location>
</feature>
<comment type="catalytic activity">
    <reaction evidence="13">
        <text>L-alanyl-L-lysine(out) = L-alanyl-L-lysine(in)</text>
        <dbReference type="Rhea" id="RHEA:79415"/>
        <dbReference type="ChEBI" id="CHEBI:192470"/>
    </reaction>
</comment>
<evidence type="ECO:0000256" key="11">
    <source>
        <dbReference type="ARBA" id="ARBA00044903"/>
    </source>
</evidence>
<feature type="transmembrane region" description="Helical" evidence="20">
    <location>
        <begin position="380"/>
        <end position="400"/>
    </location>
</feature>
<keyword evidence="20" id="KW-0812">Transmembrane</keyword>
<evidence type="ECO:0000256" key="4">
    <source>
        <dbReference type="ARBA" id="ARBA00044881"/>
    </source>
</evidence>
<comment type="function">
    <text evidence="17">Lysosomal dipeptide uniporter that selectively exports lysine, arginine or histidine-containing dipeptides with a net positive charge from the lysosome lumen into the cytosol. Could play a role in a specific type of protein O-glycosylation indirectly regulating macrophages migration and tissue invasion. Also essential for liver homeostasis.</text>
</comment>
<evidence type="ECO:0000256" key="12">
    <source>
        <dbReference type="ARBA" id="ARBA00044912"/>
    </source>
</evidence>
<comment type="catalytic activity">
    <reaction evidence="11">
        <text>L-arginyl-glycine(out) = L-arginyl-glycine(in)</text>
        <dbReference type="Rhea" id="RHEA:79391"/>
        <dbReference type="ChEBI" id="CHEBI:229955"/>
    </reaction>
</comment>
<evidence type="ECO:0000256" key="6">
    <source>
        <dbReference type="ARBA" id="ARBA00044891"/>
    </source>
</evidence>
<evidence type="ECO:0000256" key="7">
    <source>
        <dbReference type="ARBA" id="ARBA00044893"/>
    </source>
</evidence>
<evidence type="ECO:0000313" key="23">
    <source>
        <dbReference type="Proteomes" id="UP000054270"/>
    </source>
</evidence>
<comment type="catalytic activity">
    <reaction evidence="14">
        <text>L-lysyl-glycine(out) = L-lysyl-glycine(in)</text>
        <dbReference type="Rhea" id="RHEA:79407"/>
        <dbReference type="ChEBI" id="CHEBI:191202"/>
    </reaction>
</comment>
<comment type="catalytic activity">
    <reaction evidence="10">
        <text>L-lysyl-L-lysine(out) = L-lysyl-L-lysine(in)</text>
        <dbReference type="Rhea" id="RHEA:79403"/>
        <dbReference type="ChEBI" id="CHEBI:229956"/>
    </reaction>
</comment>
<comment type="catalytic activity">
    <reaction evidence="4">
        <text>L-alpha-aminoacyl-L-arginine(out) = L-alpha-aminoacyl-L-arginine(in)</text>
        <dbReference type="Rhea" id="RHEA:79367"/>
        <dbReference type="ChEBI" id="CHEBI:229968"/>
    </reaction>
</comment>
<evidence type="ECO:0000256" key="18">
    <source>
        <dbReference type="ARBA" id="ARBA00046376"/>
    </source>
</evidence>
<dbReference type="OrthoDB" id="10255148at2759"/>
<comment type="catalytic activity">
    <reaction evidence="7">
        <text>L-alpha-aminoacyl-L-lysine(out) = L-alpha-aminoacyl-L-lysine(in)</text>
        <dbReference type="Rhea" id="RHEA:79383"/>
        <dbReference type="ChEBI" id="CHEBI:229966"/>
    </reaction>
</comment>
<evidence type="ECO:0000256" key="9">
    <source>
        <dbReference type="ARBA" id="ARBA00044899"/>
    </source>
</evidence>
<dbReference type="GO" id="GO:0022857">
    <property type="term" value="F:transmembrane transporter activity"/>
    <property type="evidence" value="ECO:0007669"/>
    <property type="project" value="InterPro"/>
</dbReference>
<keyword evidence="20" id="KW-0472">Membrane</keyword>
<feature type="transmembrane region" description="Helical" evidence="20">
    <location>
        <begin position="412"/>
        <end position="432"/>
    </location>
</feature>
<feature type="transmembrane region" description="Helical" evidence="20">
    <location>
        <begin position="352"/>
        <end position="373"/>
    </location>
</feature>
<dbReference type="OMA" id="IWAPFTH"/>
<feature type="transmembrane region" description="Helical" evidence="20">
    <location>
        <begin position="74"/>
        <end position="96"/>
    </location>
</feature>
<dbReference type="PANTHER" id="PTHR23512:SF12">
    <property type="entry name" value="TRANSPORTER, PUTATIVE (AFU_ORTHOLOGUE AFUA_4G00260)-RELATED"/>
    <property type="match status" value="1"/>
</dbReference>
<comment type="subunit">
    <text evidence="18">Homodimer. Interacts with lysosomal protein GLMP (via lumenal domain); the interaction starts while both proteins are still in the endoplasmic reticulum and is required for stabilization of MFSD1 in lysosomes but has no direct effect on its targeting to lysosomes or transporter activity.</text>
</comment>
<comment type="subcellular location">
    <subcellularLocation>
        <location evidence="1">Membrane</location>
        <topology evidence="1">Multi-pass membrane protein</topology>
    </subcellularLocation>
</comment>
<feature type="transmembrane region" description="Helical" evidence="20">
    <location>
        <begin position="483"/>
        <end position="505"/>
    </location>
</feature>
<feature type="transmembrane region" description="Helical" evidence="20">
    <location>
        <begin position="173"/>
        <end position="190"/>
    </location>
</feature>
<reference evidence="23" key="1">
    <citation type="submission" date="2014-04" db="EMBL/GenBank/DDBJ databases">
        <title>Evolutionary Origins and Diversification of the Mycorrhizal Mutualists.</title>
        <authorList>
            <consortium name="DOE Joint Genome Institute"/>
            <consortium name="Mycorrhizal Genomics Consortium"/>
            <person name="Kohler A."/>
            <person name="Kuo A."/>
            <person name="Nagy L.G."/>
            <person name="Floudas D."/>
            <person name="Copeland A."/>
            <person name="Barry K.W."/>
            <person name="Cichocki N."/>
            <person name="Veneault-Fourrey C."/>
            <person name="LaButti K."/>
            <person name="Lindquist E.A."/>
            <person name="Lipzen A."/>
            <person name="Lundell T."/>
            <person name="Morin E."/>
            <person name="Murat C."/>
            <person name="Riley R."/>
            <person name="Ohm R."/>
            <person name="Sun H."/>
            <person name="Tunlid A."/>
            <person name="Henrissat B."/>
            <person name="Grigoriev I.V."/>
            <person name="Hibbett D.S."/>
            <person name="Martin F."/>
        </authorList>
    </citation>
    <scope>NUCLEOTIDE SEQUENCE [LARGE SCALE GENOMIC DNA]</scope>
    <source>
        <strain evidence="23">FD-334 SS-4</strain>
    </source>
</reference>
<comment type="catalytic activity">
    <reaction evidence="8">
        <text>L-aspartyl-L-lysine(out) = L-aspartyl-L-lysine(in)</text>
        <dbReference type="Rhea" id="RHEA:79411"/>
        <dbReference type="ChEBI" id="CHEBI:229953"/>
    </reaction>
</comment>
<evidence type="ECO:0000256" key="13">
    <source>
        <dbReference type="ARBA" id="ARBA00044919"/>
    </source>
</evidence>
<evidence type="ECO:0000259" key="21">
    <source>
        <dbReference type="PROSITE" id="PS50850"/>
    </source>
</evidence>
<feature type="domain" description="Major facilitator superfamily (MFS) profile" evidence="21">
    <location>
        <begin position="80"/>
        <end position="510"/>
    </location>
</feature>
<evidence type="ECO:0000256" key="10">
    <source>
        <dbReference type="ARBA" id="ARBA00044900"/>
    </source>
</evidence>
<dbReference type="AlphaFoldDB" id="A0A0D2QC81"/>
<feature type="region of interest" description="Disordered" evidence="19">
    <location>
        <begin position="30"/>
        <end position="51"/>
    </location>
</feature>
<feature type="transmembrane region" description="Helical" evidence="20">
    <location>
        <begin position="145"/>
        <end position="167"/>
    </location>
</feature>
<evidence type="ECO:0000256" key="3">
    <source>
        <dbReference type="ARBA" id="ARBA00044878"/>
    </source>
</evidence>
<name>A0A0D2QC81_HYPSF</name>
<evidence type="ECO:0000313" key="22">
    <source>
        <dbReference type="EMBL" id="KJA29215.1"/>
    </source>
</evidence>
<evidence type="ECO:0000256" key="20">
    <source>
        <dbReference type="SAM" id="Phobius"/>
    </source>
</evidence>
<feature type="transmembrane region" description="Helical" evidence="20">
    <location>
        <begin position="239"/>
        <end position="259"/>
    </location>
</feature>
<dbReference type="EMBL" id="KN817519">
    <property type="protein sequence ID" value="KJA29215.1"/>
    <property type="molecule type" value="Genomic_DNA"/>
</dbReference>
<evidence type="ECO:0000256" key="16">
    <source>
        <dbReference type="ARBA" id="ARBA00045018"/>
    </source>
</evidence>
<evidence type="ECO:0000256" key="1">
    <source>
        <dbReference type="ARBA" id="ARBA00004141"/>
    </source>
</evidence>
<sequence>MPAALDVSANIPSEDYLRAECDHLLEAEATDAGSQDEQPTDPGGLLGQGPGAVLAPAAPADPAGSLAARRRKAFLIRTLALLCACSLSVGSHYASNILGPLKSRLQREMGTSHTEFGLLLSAFSLNSTWTPLVGGILASRLGTTFTSILATGVILLGQICLLCGDIWGNIRLMTLGLFIFGLGVSPLAVVQETIIVRFFKAHGLGVSMAFGLIAGKGASFVAARTSYPLTERFGPRAPFYVATALASLSVVVNLLYIFLSKWLIDGAGAELEAPDISEEARRRVAFNMTEAQALEKVAEKRKVHIRQITKLGDVFWAYMGLNLFCGMIWSPFQHLAANIIETRYHLKEQDAANSASYLLAGPIILYPICGFLVDRRKHTPIVIQLLFLSSSLTMFAYIWFSLSPTWTKTPVPAIFSFAFGHGFSPLLLVVLVPKIVSSKYISTALGAHKSMEQTGSTLFQTLSGLLLDSSKRGEKPSETTFQYLLNIFLFLNVLQFSTIVLLTYLQYRKDLTAKKHTRSQSGSFGAADHQLDASVRTSHSANASEDTPLLSDSQYLASGDAGAQARPLEKSGAEMRRGLFIAMLCTTLVVSAWILFMVTAWYKLGQKRGEH</sequence>
<evidence type="ECO:0000256" key="14">
    <source>
        <dbReference type="ARBA" id="ARBA00044924"/>
    </source>
</evidence>
<proteinExistence type="predicted"/>
<dbReference type="STRING" id="945553.A0A0D2QC81"/>
<feature type="transmembrane region" description="Helical" evidence="20">
    <location>
        <begin position="202"/>
        <end position="227"/>
    </location>
</feature>
<keyword evidence="23" id="KW-1185">Reference proteome</keyword>
<protein>
    <recommendedName>
        <fullName evidence="15">Lysosomal dipeptide transporter MFSD1</fullName>
    </recommendedName>
    <alternativeName>
        <fullName evidence="16">Major facilitator superfamily domain-containing protein 1</fullName>
    </alternativeName>
</protein>
<accession>A0A0D2QC81</accession>
<evidence type="ECO:0000256" key="17">
    <source>
        <dbReference type="ARBA" id="ARBA00045709"/>
    </source>
</evidence>
<organism evidence="22 23">
    <name type="scientific">Hypholoma sublateritium (strain FD-334 SS-4)</name>
    <dbReference type="NCBI Taxonomy" id="945553"/>
    <lineage>
        <taxon>Eukaryota</taxon>
        <taxon>Fungi</taxon>
        <taxon>Dikarya</taxon>
        <taxon>Basidiomycota</taxon>
        <taxon>Agaricomycotina</taxon>
        <taxon>Agaricomycetes</taxon>
        <taxon>Agaricomycetidae</taxon>
        <taxon>Agaricales</taxon>
        <taxon>Agaricineae</taxon>
        <taxon>Strophariaceae</taxon>
        <taxon>Hypholoma</taxon>
    </lineage>
</organism>
<dbReference type="GO" id="GO:0016020">
    <property type="term" value="C:membrane"/>
    <property type="evidence" value="ECO:0007669"/>
    <property type="project" value="UniProtKB-SubCell"/>
</dbReference>
<evidence type="ECO:0000256" key="5">
    <source>
        <dbReference type="ARBA" id="ARBA00044884"/>
    </source>
</evidence>
<feature type="transmembrane region" description="Helical" evidence="20">
    <location>
        <begin position="116"/>
        <end position="138"/>
    </location>
</feature>
<dbReference type="InterPro" id="IPR036259">
    <property type="entry name" value="MFS_trans_sf"/>
</dbReference>
<comment type="catalytic activity">
    <reaction evidence="5">
        <text>L-alpha-aminoacyl-L-histidine(out) = L-alpha-aminoacyl-L-histidine(in)</text>
        <dbReference type="Rhea" id="RHEA:79375"/>
        <dbReference type="ChEBI" id="CHEBI:229967"/>
    </reaction>
</comment>
<dbReference type="Pfam" id="PF07690">
    <property type="entry name" value="MFS_1"/>
    <property type="match status" value="1"/>
</dbReference>
<keyword evidence="20" id="KW-1133">Transmembrane helix</keyword>
<dbReference type="InterPro" id="IPR011701">
    <property type="entry name" value="MFS"/>
</dbReference>
<evidence type="ECO:0000256" key="19">
    <source>
        <dbReference type="SAM" id="MobiDB-lite"/>
    </source>
</evidence>
<comment type="catalytic activity">
    <reaction evidence="2">
        <text>L-lysyl-L-alanine(out) = L-lysyl-L-alanine(in)</text>
        <dbReference type="Rhea" id="RHEA:79399"/>
        <dbReference type="ChEBI" id="CHEBI:229954"/>
    </reaction>
</comment>